<dbReference type="InterPro" id="IPR003439">
    <property type="entry name" value="ABC_transporter-like_ATP-bd"/>
</dbReference>
<dbReference type="Gene3D" id="3.40.50.300">
    <property type="entry name" value="P-loop containing nucleotide triphosphate hydrolases"/>
    <property type="match status" value="1"/>
</dbReference>
<reference evidence="10 11" key="1">
    <citation type="submission" date="2021-01" db="EMBL/GenBank/DDBJ databases">
        <title>Tumebacillus sp. strain ITR2 16S ribosomal RNA gene Genome sequencing and assembly.</title>
        <authorList>
            <person name="Kang M."/>
        </authorList>
    </citation>
    <scope>NUCLEOTIDE SEQUENCE [LARGE SCALE GENOMIC DNA]</scope>
    <source>
        <strain evidence="10 11">ITR2</strain>
    </source>
</reference>
<organism evidence="10 11">
    <name type="scientific">Tumebacillus amylolyticus</name>
    <dbReference type="NCBI Taxonomy" id="2801339"/>
    <lineage>
        <taxon>Bacteria</taxon>
        <taxon>Bacillati</taxon>
        <taxon>Bacillota</taxon>
        <taxon>Bacilli</taxon>
        <taxon>Bacillales</taxon>
        <taxon>Alicyclobacillaceae</taxon>
        <taxon>Tumebacillus</taxon>
    </lineage>
</organism>
<keyword evidence="5 7" id="KW-1133">Transmembrane helix</keyword>
<evidence type="ECO:0000256" key="1">
    <source>
        <dbReference type="ARBA" id="ARBA00004651"/>
    </source>
</evidence>
<evidence type="ECO:0000256" key="7">
    <source>
        <dbReference type="SAM" id="Phobius"/>
    </source>
</evidence>
<dbReference type="InterPro" id="IPR017871">
    <property type="entry name" value="ABC_transporter-like_CS"/>
</dbReference>
<accession>A0ABS1J4E3</accession>
<dbReference type="InterPro" id="IPR003593">
    <property type="entry name" value="AAA+_ATPase"/>
</dbReference>
<dbReference type="SUPFAM" id="SSF90123">
    <property type="entry name" value="ABC transporter transmembrane region"/>
    <property type="match status" value="1"/>
</dbReference>
<gene>
    <name evidence="10" type="ORF">JJB07_00710</name>
</gene>
<evidence type="ECO:0000259" key="8">
    <source>
        <dbReference type="PROSITE" id="PS50893"/>
    </source>
</evidence>
<dbReference type="Pfam" id="PF00664">
    <property type="entry name" value="ABC_membrane"/>
    <property type="match status" value="1"/>
</dbReference>
<evidence type="ECO:0000256" key="4">
    <source>
        <dbReference type="ARBA" id="ARBA00022840"/>
    </source>
</evidence>
<evidence type="ECO:0000256" key="3">
    <source>
        <dbReference type="ARBA" id="ARBA00022741"/>
    </source>
</evidence>
<feature type="transmembrane region" description="Helical" evidence="7">
    <location>
        <begin position="63"/>
        <end position="84"/>
    </location>
</feature>
<feature type="domain" description="ABC transmembrane type-1" evidence="9">
    <location>
        <begin position="26"/>
        <end position="305"/>
    </location>
</feature>
<feature type="transmembrane region" description="Helical" evidence="7">
    <location>
        <begin position="245"/>
        <end position="267"/>
    </location>
</feature>
<evidence type="ECO:0000256" key="6">
    <source>
        <dbReference type="ARBA" id="ARBA00023136"/>
    </source>
</evidence>
<dbReference type="InterPro" id="IPR027417">
    <property type="entry name" value="P-loop_NTPase"/>
</dbReference>
<dbReference type="RefSeq" id="WP_201630296.1">
    <property type="nucleotide sequence ID" value="NZ_JAEQNB010000001.1"/>
</dbReference>
<dbReference type="GO" id="GO:0005524">
    <property type="term" value="F:ATP binding"/>
    <property type="evidence" value="ECO:0007669"/>
    <property type="project" value="UniProtKB-KW"/>
</dbReference>
<comment type="subcellular location">
    <subcellularLocation>
        <location evidence="1">Cell membrane</location>
        <topology evidence="1">Multi-pass membrane protein</topology>
    </subcellularLocation>
</comment>
<feature type="transmembrane region" description="Helical" evidence="7">
    <location>
        <begin position="23"/>
        <end position="43"/>
    </location>
</feature>
<evidence type="ECO:0000313" key="10">
    <source>
        <dbReference type="EMBL" id="MBL0385152.1"/>
    </source>
</evidence>
<dbReference type="PANTHER" id="PTHR43394:SF1">
    <property type="entry name" value="ATP-BINDING CASSETTE SUB-FAMILY B MEMBER 10, MITOCHONDRIAL"/>
    <property type="match status" value="1"/>
</dbReference>
<dbReference type="InterPro" id="IPR039421">
    <property type="entry name" value="Type_1_exporter"/>
</dbReference>
<sequence length="584" mass="64150">MKKQDTQVRRFARLILETNPPKLVLAIAVLLSMVNTLVGLTIPLFTKGLVNGFSIGSLSGAQIAGMVGALLAQLLSGGVSVYLLHYGGNKIVSAIRDRLWSKLLRLPVPYYDSKETGDTISRLTNDTAVIKGFVTENVTGFFTGLLSIVGALVLMFSMNWKMTLVILLLFPFVALVMVPVGRAMYKISKATQAENAKFTSVISRVVSEIRLVKASGSEPIEYEQGRTGILNLFNFGIKEARMQAIVSPIVSFLILIVLVALIGFGGVQVSTGAMTAGELVAFLMYLFQIMFPVTQIVQFFTQFQKAKGATESIIGILESEEEDQDVGREVTDLRQPILVDGVSFAYKEEEPILHDVSITVEAGKVTAIVGPSGGGKTTLFSLLERFYEPSEGCIRLGETDVREFSLRSWRQNIGYVSQESPILVGTIRDNLCYGLNREISHEEMVNAARMAYAEGFIQDLPNGYETEVGERGIKLSGGQRQRIAIARALLRDPQVLMLDEATSNLDSKSEEVVQQALKNLMQGRTTVMIAHRLSTVVDADSIVFVEKGRVTGVGTHQQLYDTHPLYREFADGQLKMNSVEIQVE</sequence>
<keyword evidence="6 7" id="KW-0472">Membrane</keyword>
<comment type="caution">
    <text evidence="10">The sequence shown here is derived from an EMBL/GenBank/DDBJ whole genome shotgun (WGS) entry which is preliminary data.</text>
</comment>
<keyword evidence="4 10" id="KW-0067">ATP-binding</keyword>
<proteinExistence type="predicted"/>
<dbReference type="InterPro" id="IPR011527">
    <property type="entry name" value="ABC1_TM_dom"/>
</dbReference>
<dbReference type="PROSITE" id="PS50929">
    <property type="entry name" value="ABC_TM1F"/>
    <property type="match status" value="1"/>
</dbReference>
<name>A0ABS1J4E3_9BACL</name>
<dbReference type="Gene3D" id="1.20.1560.10">
    <property type="entry name" value="ABC transporter type 1, transmembrane domain"/>
    <property type="match status" value="1"/>
</dbReference>
<dbReference type="SUPFAM" id="SSF52540">
    <property type="entry name" value="P-loop containing nucleoside triphosphate hydrolases"/>
    <property type="match status" value="1"/>
</dbReference>
<evidence type="ECO:0000256" key="2">
    <source>
        <dbReference type="ARBA" id="ARBA00022692"/>
    </source>
</evidence>
<dbReference type="PANTHER" id="PTHR43394">
    <property type="entry name" value="ATP-DEPENDENT PERMEASE MDL1, MITOCHONDRIAL"/>
    <property type="match status" value="1"/>
</dbReference>
<evidence type="ECO:0000256" key="5">
    <source>
        <dbReference type="ARBA" id="ARBA00022989"/>
    </source>
</evidence>
<keyword evidence="11" id="KW-1185">Reference proteome</keyword>
<keyword evidence="2 7" id="KW-0812">Transmembrane</keyword>
<dbReference type="PROSITE" id="PS00211">
    <property type="entry name" value="ABC_TRANSPORTER_1"/>
    <property type="match status" value="1"/>
</dbReference>
<evidence type="ECO:0000313" key="11">
    <source>
        <dbReference type="Proteomes" id="UP000602284"/>
    </source>
</evidence>
<feature type="transmembrane region" description="Helical" evidence="7">
    <location>
        <begin position="138"/>
        <end position="158"/>
    </location>
</feature>
<dbReference type="PROSITE" id="PS50893">
    <property type="entry name" value="ABC_TRANSPORTER_2"/>
    <property type="match status" value="1"/>
</dbReference>
<keyword evidence="3" id="KW-0547">Nucleotide-binding</keyword>
<protein>
    <submittedName>
        <fullName evidence="10">ABC transporter ATP-binding protein</fullName>
    </submittedName>
</protein>
<dbReference type="Proteomes" id="UP000602284">
    <property type="component" value="Unassembled WGS sequence"/>
</dbReference>
<dbReference type="InterPro" id="IPR036640">
    <property type="entry name" value="ABC1_TM_sf"/>
</dbReference>
<dbReference type="Pfam" id="PF00005">
    <property type="entry name" value="ABC_tran"/>
    <property type="match status" value="1"/>
</dbReference>
<feature type="transmembrane region" description="Helical" evidence="7">
    <location>
        <begin position="279"/>
        <end position="300"/>
    </location>
</feature>
<feature type="domain" description="ABC transporter" evidence="8">
    <location>
        <begin position="337"/>
        <end position="572"/>
    </location>
</feature>
<dbReference type="CDD" id="cd18551">
    <property type="entry name" value="ABC_6TM_LmrA_like"/>
    <property type="match status" value="1"/>
</dbReference>
<feature type="transmembrane region" description="Helical" evidence="7">
    <location>
        <begin position="164"/>
        <end position="185"/>
    </location>
</feature>
<dbReference type="EMBL" id="JAEQNB010000001">
    <property type="protein sequence ID" value="MBL0385152.1"/>
    <property type="molecule type" value="Genomic_DNA"/>
</dbReference>
<evidence type="ECO:0000259" key="9">
    <source>
        <dbReference type="PROSITE" id="PS50929"/>
    </source>
</evidence>
<dbReference type="SMART" id="SM00382">
    <property type="entry name" value="AAA"/>
    <property type="match status" value="1"/>
</dbReference>